<evidence type="ECO:0000256" key="1">
    <source>
        <dbReference type="ARBA" id="ARBA00004196"/>
    </source>
</evidence>
<dbReference type="GO" id="GO:0042973">
    <property type="term" value="F:glucan endo-1,3-beta-D-glucosidase activity"/>
    <property type="evidence" value="ECO:0007669"/>
    <property type="project" value="TreeGrafter"/>
</dbReference>
<dbReference type="InterPro" id="IPR050732">
    <property type="entry name" value="Beta-glucan_modifiers"/>
</dbReference>
<comment type="caution">
    <text evidence="6">The sequence shown here is derived from an EMBL/GenBank/DDBJ whole genome shotgun (WGS) entry which is preliminary data.</text>
</comment>
<name>A0A9W9EJF8_9EURO</name>
<dbReference type="GeneID" id="81363367"/>
<dbReference type="InterPro" id="IPR017853">
    <property type="entry name" value="GH"/>
</dbReference>
<dbReference type="AlphaFoldDB" id="A0A9W9EJF8"/>
<dbReference type="GO" id="GO:0009986">
    <property type="term" value="C:cell surface"/>
    <property type="evidence" value="ECO:0007669"/>
    <property type="project" value="TreeGrafter"/>
</dbReference>
<dbReference type="OrthoDB" id="941679at2759"/>
<keyword evidence="7" id="KW-1185">Reference proteome</keyword>
<gene>
    <name evidence="6" type="ORF">N7532_011897</name>
</gene>
<keyword evidence="3" id="KW-0378">Hydrolase</keyword>
<reference evidence="6" key="2">
    <citation type="journal article" date="2023" name="IMA Fungus">
        <title>Comparative genomic study of the Penicillium genus elucidates a diverse pangenome and 15 lateral gene transfer events.</title>
        <authorList>
            <person name="Petersen C."/>
            <person name="Sorensen T."/>
            <person name="Nielsen M.R."/>
            <person name="Sondergaard T.E."/>
            <person name="Sorensen J.L."/>
            <person name="Fitzpatrick D.A."/>
            <person name="Frisvad J.C."/>
            <person name="Nielsen K.L."/>
        </authorList>
    </citation>
    <scope>NUCLEOTIDE SEQUENCE</scope>
    <source>
        <strain evidence="6">IBT 30761</strain>
    </source>
</reference>
<dbReference type="SUPFAM" id="SSF51445">
    <property type="entry name" value="(Trans)glycosidases"/>
    <property type="match status" value="1"/>
</dbReference>
<dbReference type="PROSITE" id="PS51257">
    <property type="entry name" value="PROKAR_LIPOPROTEIN"/>
    <property type="match status" value="1"/>
</dbReference>
<feature type="compositionally biased region" description="Basic and acidic residues" evidence="4">
    <location>
        <begin position="156"/>
        <end position="179"/>
    </location>
</feature>
<dbReference type="EMBL" id="JAPQKI010000011">
    <property type="protein sequence ID" value="KAJ5082854.1"/>
    <property type="molecule type" value="Genomic_DNA"/>
</dbReference>
<evidence type="ECO:0000256" key="5">
    <source>
        <dbReference type="SAM" id="SignalP"/>
    </source>
</evidence>
<dbReference type="GO" id="GO:0071555">
    <property type="term" value="P:cell wall organization"/>
    <property type="evidence" value="ECO:0007669"/>
    <property type="project" value="TreeGrafter"/>
</dbReference>
<dbReference type="PANTHER" id="PTHR16631:SF14">
    <property type="entry name" value="FAMILY 17 GLUCOSIDASE SCW10-RELATED"/>
    <property type="match status" value="1"/>
</dbReference>
<dbReference type="Gene3D" id="3.20.20.80">
    <property type="entry name" value="Glycosidases"/>
    <property type="match status" value="1"/>
</dbReference>
<dbReference type="Proteomes" id="UP001149074">
    <property type="component" value="Unassembled WGS sequence"/>
</dbReference>
<feature type="compositionally biased region" description="Pro residues" evidence="4">
    <location>
        <begin position="120"/>
        <end position="146"/>
    </location>
</feature>
<keyword evidence="5" id="KW-0732">Signal</keyword>
<reference evidence="6" key="1">
    <citation type="submission" date="2022-11" db="EMBL/GenBank/DDBJ databases">
        <authorList>
            <person name="Petersen C."/>
        </authorList>
    </citation>
    <scope>NUCLEOTIDE SEQUENCE</scope>
    <source>
        <strain evidence="6">IBT 30761</strain>
    </source>
</reference>
<proteinExistence type="inferred from homology"/>
<protein>
    <submittedName>
        <fullName evidence="6">Uncharacterized protein</fullName>
    </submittedName>
</protein>
<feature type="signal peptide" evidence="5">
    <location>
        <begin position="1"/>
        <end position="19"/>
    </location>
</feature>
<feature type="region of interest" description="Disordered" evidence="4">
    <location>
        <begin position="112"/>
        <end position="179"/>
    </location>
</feature>
<sequence length="440" mass="48030">MKRLSQALVALFLACGVHAETKGKIVYCLQFIRTWASLTNSLVDNNCLAELDGSSQTQATSEVIVWVNENGDILRTETNRLTLATTAQGNTVIHHETVTLDQPAATERIEKKVPPHPHAHPPLPPPAPAPPPPPAPLAVPPAPPAPDASLLLPPHPDPHPGPHPEEDHHPHPAPHTEKRRFGISYSPYNANRSCKTQDEVHKDFNQLSEYAYVRIYGIDCGQAKTVATAARFHKMQVFAGLYDLTDFPNSLSAFEDAATTPDGKKDWSIFHTIAVGNELVNGGKVAPGKVAGAVNQARTTLRGKGYQGPVVTVDTFSILLKHPELCKASDYCAANCHAFFDATQQPHNAGPYALEQAHAVSDVAGGKRTMITESGWPHAGEANGAAVPSQENQRIAVESLQRSFAHRSQDLVLFTAFDDLWKQDNRYTFNAERFWGIYDK</sequence>
<organism evidence="6 7">
    <name type="scientific">Penicillium argentinense</name>
    <dbReference type="NCBI Taxonomy" id="1131581"/>
    <lineage>
        <taxon>Eukaryota</taxon>
        <taxon>Fungi</taxon>
        <taxon>Dikarya</taxon>
        <taxon>Ascomycota</taxon>
        <taxon>Pezizomycotina</taxon>
        <taxon>Eurotiomycetes</taxon>
        <taxon>Eurotiomycetidae</taxon>
        <taxon>Eurotiales</taxon>
        <taxon>Aspergillaceae</taxon>
        <taxon>Penicillium</taxon>
    </lineage>
</organism>
<comment type="similarity">
    <text evidence="2">Belongs to the glycosyl hydrolase 17 family.</text>
</comment>
<dbReference type="RefSeq" id="XP_056469376.1">
    <property type="nucleotide sequence ID" value="XM_056624388.1"/>
</dbReference>
<dbReference type="GO" id="GO:0005576">
    <property type="term" value="C:extracellular region"/>
    <property type="evidence" value="ECO:0007669"/>
    <property type="project" value="TreeGrafter"/>
</dbReference>
<evidence type="ECO:0000313" key="6">
    <source>
        <dbReference type="EMBL" id="KAJ5082854.1"/>
    </source>
</evidence>
<evidence type="ECO:0000256" key="3">
    <source>
        <dbReference type="ARBA" id="ARBA00022801"/>
    </source>
</evidence>
<feature type="chain" id="PRO_5040969239" evidence="5">
    <location>
        <begin position="20"/>
        <end position="440"/>
    </location>
</feature>
<dbReference type="PANTHER" id="PTHR16631">
    <property type="entry name" value="GLUCAN 1,3-BETA-GLUCOSIDASE"/>
    <property type="match status" value="1"/>
</dbReference>
<evidence type="ECO:0000313" key="7">
    <source>
        <dbReference type="Proteomes" id="UP001149074"/>
    </source>
</evidence>
<evidence type="ECO:0000256" key="2">
    <source>
        <dbReference type="ARBA" id="ARBA00008773"/>
    </source>
</evidence>
<dbReference type="GO" id="GO:0009277">
    <property type="term" value="C:fungal-type cell wall"/>
    <property type="evidence" value="ECO:0007669"/>
    <property type="project" value="TreeGrafter"/>
</dbReference>
<accession>A0A9W9EJF8</accession>
<comment type="subcellular location">
    <subcellularLocation>
        <location evidence="1">Cell envelope</location>
    </subcellularLocation>
</comment>
<evidence type="ECO:0000256" key="4">
    <source>
        <dbReference type="SAM" id="MobiDB-lite"/>
    </source>
</evidence>